<dbReference type="SFLD" id="SFLDG01082">
    <property type="entry name" value="B12-binding_domain_containing"/>
    <property type="match status" value="1"/>
</dbReference>
<dbReference type="SMART" id="SM00729">
    <property type="entry name" value="Elp3"/>
    <property type="match status" value="1"/>
</dbReference>
<dbReference type="PROSITE" id="PS51918">
    <property type="entry name" value="RADICAL_SAM"/>
    <property type="match status" value="1"/>
</dbReference>
<evidence type="ECO:0000313" key="7">
    <source>
        <dbReference type="EMBL" id="MCX2722312.1"/>
    </source>
</evidence>
<keyword evidence="3" id="KW-0479">Metal-binding</keyword>
<keyword evidence="8" id="KW-1185">Reference proteome</keyword>
<protein>
    <submittedName>
        <fullName evidence="7">Radical SAM protein</fullName>
    </submittedName>
</protein>
<dbReference type="PANTHER" id="PTHR43409">
    <property type="entry name" value="ANAEROBIC MAGNESIUM-PROTOPORPHYRIN IX MONOMETHYL ESTER CYCLASE-RELATED"/>
    <property type="match status" value="1"/>
</dbReference>
<evidence type="ECO:0000256" key="5">
    <source>
        <dbReference type="ARBA" id="ARBA00023014"/>
    </source>
</evidence>
<evidence type="ECO:0000256" key="1">
    <source>
        <dbReference type="ARBA" id="ARBA00001966"/>
    </source>
</evidence>
<keyword evidence="2" id="KW-0949">S-adenosyl-L-methionine</keyword>
<keyword evidence="4" id="KW-0408">Iron</keyword>
<proteinExistence type="predicted"/>
<dbReference type="Pfam" id="PF04055">
    <property type="entry name" value="Radical_SAM"/>
    <property type="match status" value="1"/>
</dbReference>
<dbReference type="InterPro" id="IPR058240">
    <property type="entry name" value="rSAM_sf"/>
</dbReference>
<dbReference type="InterPro" id="IPR007197">
    <property type="entry name" value="rSAM"/>
</dbReference>
<organism evidence="7 8">
    <name type="scientific">Roseibium salinum</name>
    <dbReference type="NCBI Taxonomy" id="1604349"/>
    <lineage>
        <taxon>Bacteria</taxon>
        <taxon>Pseudomonadati</taxon>
        <taxon>Pseudomonadota</taxon>
        <taxon>Alphaproteobacteria</taxon>
        <taxon>Hyphomicrobiales</taxon>
        <taxon>Stappiaceae</taxon>
        <taxon>Roseibium</taxon>
    </lineage>
</organism>
<comment type="caution">
    <text evidence="7">The sequence shown here is derived from an EMBL/GenBank/DDBJ whole genome shotgun (WGS) entry which is preliminary data.</text>
</comment>
<accession>A0ABT3QZI5</accession>
<keyword evidence="5" id="KW-0411">Iron-sulfur</keyword>
<evidence type="ECO:0000256" key="2">
    <source>
        <dbReference type="ARBA" id="ARBA00022691"/>
    </source>
</evidence>
<dbReference type="CDD" id="cd01335">
    <property type="entry name" value="Radical_SAM"/>
    <property type="match status" value="1"/>
</dbReference>
<dbReference type="RefSeq" id="WP_265962004.1">
    <property type="nucleotide sequence ID" value="NZ_JAPEVI010000003.1"/>
</dbReference>
<dbReference type="EMBL" id="JAPEVI010000003">
    <property type="protein sequence ID" value="MCX2722312.1"/>
    <property type="molecule type" value="Genomic_DNA"/>
</dbReference>
<dbReference type="InterPro" id="IPR023404">
    <property type="entry name" value="rSAM_horseshoe"/>
</dbReference>
<dbReference type="Gene3D" id="3.80.30.20">
    <property type="entry name" value="tm_1862 like domain"/>
    <property type="match status" value="1"/>
</dbReference>
<sequence length="595" mass="68275">MDAHDFHFVMIKPTHYDDDGYPIQWLRSAIPSNTLASLNGLAEAARERGALGEGVKIHLHTYDETNKRVHPERIAREIRRQGGKALIALVGVQSNQFPRATDLARRFLKEGLPTAIGGFHVSGCIAMLDDMPEGMVQLQKEGVSLFAGEAEDQRLDMVFRDAWAGELKPLYNFMLDLPSLTGEPTPILPSKHIQYTAGSHSSFDLGRGCPFQCSFCTIINVQGRKSRFRSADDLEQIIRGNYAQGINRFFITDDNFARNREWESLFDRLILLREEEKFDIKFIIQVDTLCHRIENFIEKAARAGVNRVFIGLENINPDNLMAAKKRQNKITEYREMLQKWRDHGATTYAGYIIGFPGDTKEAVLHDVEIIKKELPLDLLEFFYLTPLPGSEDHKVLLSKGTWMDPDLNKYDLNHRVTHHPRMSDAEWEEAYRQAWDSYYSDEHIETVLRRAAAHKKGRPGNKLFLMMWFKLMVQREGVHPLEGGYFRLKFRKDRRSGLPVESPFVFYPRYLAEIAVRHWAYAAATWRVYRIYRRVKASADRRSYTDLAIAPMNGSGEEDLAMIRETRGGTEAVARQVRDAALRKAGKDRARAALP</sequence>
<dbReference type="Proteomes" id="UP001300261">
    <property type="component" value="Unassembled WGS sequence"/>
</dbReference>
<evidence type="ECO:0000256" key="4">
    <source>
        <dbReference type="ARBA" id="ARBA00023004"/>
    </source>
</evidence>
<gene>
    <name evidence="7" type="ORF">ON753_07820</name>
</gene>
<dbReference type="InterPro" id="IPR051198">
    <property type="entry name" value="BchE-like"/>
</dbReference>
<reference evidence="7 8" key="1">
    <citation type="journal article" date="2016" name="Int. J. Syst. Evol. Microbiol.">
        <title>Labrenzia salina sp. nov., isolated from the rhizosphere of the halophyte Arthrocnemum macrostachyum.</title>
        <authorList>
            <person name="Camacho M."/>
            <person name="Redondo-Gomez S."/>
            <person name="Rodriguez-Llorente I."/>
            <person name="Rohde M."/>
            <person name="Sproer C."/>
            <person name="Schumann P."/>
            <person name="Klenk H.P."/>
            <person name="Montero-Calasanz M.D.C."/>
        </authorList>
    </citation>
    <scope>NUCLEOTIDE SEQUENCE [LARGE SCALE GENOMIC DNA]</scope>
    <source>
        <strain evidence="7 8">DSM 29163</strain>
    </source>
</reference>
<dbReference type="SFLD" id="SFLDS00029">
    <property type="entry name" value="Radical_SAM"/>
    <property type="match status" value="1"/>
</dbReference>
<dbReference type="InterPro" id="IPR006638">
    <property type="entry name" value="Elp3/MiaA/NifB-like_rSAM"/>
</dbReference>
<evidence type="ECO:0000256" key="3">
    <source>
        <dbReference type="ARBA" id="ARBA00022723"/>
    </source>
</evidence>
<evidence type="ECO:0000313" key="8">
    <source>
        <dbReference type="Proteomes" id="UP001300261"/>
    </source>
</evidence>
<evidence type="ECO:0000259" key="6">
    <source>
        <dbReference type="PROSITE" id="PS51918"/>
    </source>
</evidence>
<feature type="domain" description="Radical SAM core" evidence="6">
    <location>
        <begin position="195"/>
        <end position="429"/>
    </location>
</feature>
<comment type="cofactor">
    <cofactor evidence="1">
        <name>[4Fe-4S] cluster</name>
        <dbReference type="ChEBI" id="CHEBI:49883"/>
    </cofactor>
</comment>
<name>A0ABT3QZI5_9HYPH</name>
<dbReference type="SUPFAM" id="SSF102114">
    <property type="entry name" value="Radical SAM enzymes"/>
    <property type="match status" value="1"/>
</dbReference>